<dbReference type="PROSITE" id="PS50109">
    <property type="entry name" value="HIS_KIN"/>
    <property type="match status" value="1"/>
</dbReference>
<dbReference type="Proteomes" id="UP000220246">
    <property type="component" value="Unassembled WGS sequence"/>
</dbReference>
<keyword evidence="2" id="KW-0418">Kinase</keyword>
<keyword evidence="9" id="KW-1185">Reference proteome</keyword>
<dbReference type="PROSITE" id="PS50110">
    <property type="entry name" value="RESPONSE_REGULATORY"/>
    <property type="match status" value="1"/>
</dbReference>
<gene>
    <name evidence="8" type="ORF">CRM82_05095</name>
</gene>
<dbReference type="OrthoDB" id="9782588at2"/>
<dbReference type="SMART" id="SM00448">
    <property type="entry name" value="REC"/>
    <property type="match status" value="1"/>
</dbReference>
<keyword evidence="1" id="KW-0808">Transferase</keyword>
<dbReference type="InterPro" id="IPR011006">
    <property type="entry name" value="CheY-like_superfamily"/>
</dbReference>
<dbReference type="InterPro" id="IPR050482">
    <property type="entry name" value="Sensor_HK_TwoCompSys"/>
</dbReference>
<dbReference type="RefSeq" id="WP_066541776.1">
    <property type="nucleotide sequence ID" value="NZ_DALZQJ010000006.1"/>
</dbReference>
<dbReference type="STRING" id="1219032.GCA_001515545_04045"/>
<dbReference type="InterPro" id="IPR003594">
    <property type="entry name" value="HATPase_dom"/>
</dbReference>
<dbReference type="CDD" id="cd16917">
    <property type="entry name" value="HATPase_UhpB-NarQ-NarX-like"/>
    <property type="match status" value="1"/>
</dbReference>
<reference evidence="9" key="1">
    <citation type="submission" date="2017-09" db="EMBL/GenBank/DDBJ databases">
        <title>FDA dAtabase for Regulatory Grade micrObial Sequences (FDA-ARGOS): Supporting development and validation of Infectious Disease Dx tests.</title>
        <authorList>
            <person name="Minogue T."/>
            <person name="Wolcott M."/>
            <person name="Wasieloski L."/>
            <person name="Aguilar W."/>
            <person name="Moore D."/>
            <person name="Tallon L."/>
            <person name="Sadzewicz L."/>
            <person name="Ott S."/>
            <person name="Zhao X."/>
            <person name="Nagaraj S."/>
            <person name="Vavikolanu K."/>
            <person name="Aluvathingal J."/>
            <person name="Nadendla S."/>
            <person name="Sichtig H."/>
        </authorList>
    </citation>
    <scope>NUCLEOTIDE SEQUENCE [LARGE SCALE GENOMIC DNA]</scope>
    <source>
        <strain evidence="9">FDAARGOS_394</strain>
    </source>
</reference>
<evidence type="ECO:0000256" key="3">
    <source>
        <dbReference type="ARBA" id="ARBA00023012"/>
    </source>
</evidence>
<protein>
    <recommendedName>
        <fullName evidence="10">Nitrogen regulation protein B</fullName>
    </recommendedName>
</protein>
<sequence length="376" mass="40752">MIAPLLGPDPTDRPLLILHLEDSQADQRLAALTLRRAQRVCQIDCVDQLSAFLEALAARPYDLVLADYYLPGFTAIDAWEGAQQISPCPPFVLLSGAIGEAAAVDAIRLGISDYLLKDDMARLPHVLERALEVHEARRARELAAAELAASERRLAELTEHLQTSIEQERTAIAREIHDDIGGALTAVKFDLSWIARNTATQPQVVQHAQSALEMLQHALGASQRIMLDLRPPVLDQGLAAAIQWLAEGFERRTGIPVALRLSPLHNNLASNIQLVAYRTTQEALTNVSKYAQATAVHIEMSDAEGVLTVEVRDNGCGIAPAQRDKPKAFGLRGLAERARTVGGWLDVSSQIGKGSSIIVSIPLPSASGAEFAKEML</sequence>
<evidence type="ECO:0000313" key="8">
    <source>
        <dbReference type="EMBL" id="PEH88073.1"/>
    </source>
</evidence>
<dbReference type="GO" id="GO:0016020">
    <property type="term" value="C:membrane"/>
    <property type="evidence" value="ECO:0007669"/>
    <property type="project" value="InterPro"/>
</dbReference>
<dbReference type="EMBL" id="PDEA01000001">
    <property type="protein sequence ID" value="PEH88073.1"/>
    <property type="molecule type" value="Genomic_DNA"/>
</dbReference>
<evidence type="ECO:0000259" key="7">
    <source>
        <dbReference type="PROSITE" id="PS50110"/>
    </source>
</evidence>
<dbReference type="CDD" id="cd00156">
    <property type="entry name" value="REC"/>
    <property type="match status" value="1"/>
</dbReference>
<dbReference type="SUPFAM" id="SSF52172">
    <property type="entry name" value="CheY-like"/>
    <property type="match status" value="1"/>
</dbReference>
<dbReference type="GO" id="GO:0046983">
    <property type="term" value="F:protein dimerization activity"/>
    <property type="evidence" value="ECO:0007669"/>
    <property type="project" value="InterPro"/>
</dbReference>
<dbReference type="GO" id="GO:0000155">
    <property type="term" value="F:phosphorelay sensor kinase activity"/>
    <property type="evidence" value="ECO:0007669"/>
    <property type="project" value="InterPro"/>
</dbReference>
<name>A0A2A7US24_COMTR</name>
<dbReference type="PANTHER" id="PTHR24421:SF59">
    <property type="entry name" value="OXYGEN SENSOR HISTIDINE KINASE NREB"/>
    <property type="match status" value="1"/>
</dbReference>
<dbReference type="Pfam" id="PF07730">
    <property type="entry name" value="HisKA_3"/>
    <property type="match status" value="1"/>
</dbReference>
<dbReference type="AlphaFoldDB" id="A0A2A7US24"/>
<evidence type="ECO:0008006" key="10">
    <source>
        <dbReference type="Google" id="ProtNLM"/>
    </source>
</evidence>
<feature type="domain" description="Histidine kinase" evidence="6">
    <location>
        <begin position="171"/>
        <end position="365"/>
    </location>
</feature>
<evidence type="ECO:0000256" key="4">
    <source>
        <dbReference type="PROSITE-ProRule" id="PRU00169"/>
    </source>
</evidence>
<dbReference type="SMART" id="SM00387">
    <property type="entry name" value="HATPase_c"/>
    <property type="match status" value="1"/>
</dbReference>
<dbReference type="Gene3D" id="1.20.5.1930">
    <property type="match status" value="1"/>
</dbReference>
<dbReference type="GeneID" id="80799967"/>
<dbReference type="Gene3D" id="3.30.565.10">
    <property type="entry name" value="Histidine kinase-like ATPase, C-terminal domain"/>
    <property type="match status" value="1"/>
</dbReference>
<dbReference type="InterPro" id="IPR036890">
    <property type="entry name" value="HATPase_C_sf"/>
</dbReference>
<accession>A0A2A7US24</accession>
<dbReference type="Pfam" id="PF00072">
    <property type="entry name" value="Response_reg"/>
    <property type="match status" value="1"/>
</dbReference>
<dbReference type="InterPro" id="IPR001789">
    <property type="entry name" value="Sig_transdc_resp-reg_receiver"/>
</dbReference>
<organism evidence="8 9">
    <name type="scientific">Comamonas terrigena</name>
    <dbReference type="NCBI Taxonomy" id="32013"/>
    <lineage>
        <taxon>Bacteria</taxon>
        <taxon>Pseudomonadati</taxon>
        <taxon>Pseudomonadota</taxon>
        <taxon>Betaproteobacteria</taxon>
        <taxon>Burkholderiales</taxon>
        <taxon>Comamonadaceae</taxon>
        <taxon>Comamonas</taxon>
    </lineage>
</organism>
<evidence type="ECO:0000259" key="6">
    <source>
        <dbReference type="PROSITE" id="PS50109"/>
    </source>
</evidence>
<dbReference type="Pfam" id="PF02518">
    <property type="entry name" value="HATPase_c"/>
    <property type="match status" value="1"/>
</dbReference>
<evidence type="ECO:0000256" key="2">
    <source>
        <dbReference type="ARBA" id="ARBA00022777"/>
    </source>
</evidence>
<comment type="caution">
    <text evidence="8">The sequence shown here is derived from an EMBL/GenBank/DDBJ whole genome shotgun (WGS) entry which is preliminary data.</text>
</comment>
<dbReference type="SUPFAM" id="SSF55874">
    <property type="entry name" value="ATPase domain of HSP90 chaperone/DNA topoisomerase II/histidine kinase"/>
    <property type="match status" value="1"/>
</dbReference>
<feature type="coiled-coil region" evidence="5">
    <location>
        <begin position="133"/>
        <end position="167"/>
    </location>
</feature>
<evidence type="ECO:0000256" key="5">
    <source>
        <dbReference type="SAM" id="Coils"/>
    </source>
</evidence>
<keyword evidence="3" id="KW-0902">Two-component regulatory system</keyword>
<dbReference type="InterPro" id="IPR011712">
    <property type="entry name" value="Sig_transdc_His_kin_sub3_dim/P"/>
</dbReference>
<proteinExistence type="predicted"/>
<dbReference type="InterPro" id="IPR005467">
    <property type="entry name" value="His_kinase_dom"/>
</dbReference>
<feature type="domain" description="Response regulatory" evidence="7">
    <location>
        <begin position="16"/>
        <end position="132"/>
    </location>
</feature>
<keyword evidence="5" id="KW-0175">Coiled coil</keyword>
<keyword evidence="4" id="KW-0597">Phosphoprotein</keyword>
<evidence type="ECO:0000256" key="1">
    <source>
        <dbReference type="ARBA" id="ARBA00022679"/>
    </source>
</evidence>
<dbReference type="PANTHER" id="PTHR24421">
    <property type="entry name" value="NITRATE/NITRITE SENSOR PROTEIN NARX-RELATED"/>
    <property type="match status" value="1"/>
</dbReference>
<dbReference type="Gene3D" id="3.40.50.2300">
    <property type="match status" value="1"/>
</dbReference>
<feature type="modified residue" description="4-aspartylphosphate" evidence="4">
    <location>
        <position position="67"/>
    </location>
</feature>
<evidence type="ECO:0000313" key="9">
    <source>
        <dbReference type="Proteomes" id="UP000220246"/>
    </source>
</evidence>